<dbReference type="PANTHER" id="PTHR11071:SF561">
    <property type="entry name" value="PEPTIDYL-PROLYL CIS-TRANS ISOMERASE D-RELATED"/>
    <property type="match status" value="1"/>
</dbReference>
<dbReference type="GO" id="GO:0006457">
    <property type="term" value="P:protein folding"/>
    <property type="evidence" value="ECO:0007669"/>
    <property type="project" value="TreeGrafter"/>
</dbReference>
<dbReference type="PRINTS" id="PR00153">
    <property type="entry name" value="CSAPPISMRASE"/>
</dbReference>
<accession>A0A8J5XGM8</accession>
<dbReference type="EC" id="5.2.1.8" evidence="1"/>
<dbReference type="Proteomes" id="UP000751190">
    <property type="component" value="Unassembled WGS sequence"/>
</dbReference>
<evidence type="ECO:0000313" key="4">
    <source>
        <dbReference type="EMBL" id="KAG8464836.1"/>
    </source>
</evidence>
<dbReference type="Gene3D" id="2.40.100.10">
    <property type="entry name" value="Cyclophilin-like"/>
    <property type="match status" value="1"/>
</dbReference>
<keyword evidence="5" id="KW-1185">Reference proteome</keyword>
<proteinExistence type="inferred from homology"/>
<dbReference type="InterPro" id="IPR029000">
    <property type="entry name" value="Cyclophilin-like_dom_sf"/>
</dbReference>
<protein>
    <recommendedName>
        <fullName evidence="1">Peptidyl-prolyl cis-trans isomerase</fullName>
        <shortName evidence="1">PPIase</shortName>
        <ecNumber evidence="1">5.2.1.8</ecNumber>
    </recommendedName>
</protein>
<dbReference type="Pfam" id="PF00160">
    <property type="entry name" value="Pro_isomerase"/>
    <property type="match status" value="1"/>
</dbReference>
<dbReference type="PROSITE" id="PS50072">
    <property type="entry name" value="CSA_PPIASE_2"/>
    <property type="match status" value="1"/>
</dbReference>
<dbReference type="OrthoDB" id="4051692at2759"/>
<feature type="region of interest" description="Disordered" evidence="2">
    <location>
        <begin position="23"/>
        <end position="43"/>
    </location>
</feature>
<gene>
    <name evidence="4" type="ORF">KFE25_010204</name>
</gene>
<evidence type="ECO:0000313" key="5">
    <source>
        <dbReference type="Proteomes" id="UP000751190"/>
    </source>
</evidence>
<evidence type="ECO:0000256" key="2">
    <source>
        <dbReference type="SAM" id="MobiDB-lite"/>
    </source>
</evidence>
<dbReference type="EMBL" id="JAGTXO010000012">
    <property type="protein sequence ID" value="KAG8464836.1"/>
    <property type="molecule type" value="Genomic_DNA"/>
</dbReference>
<feature type="domain" description="PPIase cyclophilin-type" evidence="3">
    <location>
        <begin position="87"/>
        <end position="230"/>
    </location>
</feature>
<reference evidence="4" key="1">
    <citation type="submission" date="2021-05" db="EMBL/GenBank/DDBJ databases">
        <title>The genome of the haptophyte Pavlova lutheri (Diacronema luteri, Pavlovales) - a model for lipid biosynthesis in eukaryotic algae.</title>
        <authorList>
            <person name="Hulatt C.J."/>
            <person name="Posewitz M.C."/>
        </authorList>
    </citation>
    <scope>NUCLEOTIDE SEQUENCE</scope>
    <source>
        <strain evidence="4">NIVA-4/92</strain>
    </source>
</reference>
<comment type="function">
    <text evidence="1">PPIases accelerate the folding of proteins. It catalyzes the cis-trans isomerization of proline imidic peptide bonds in oligopeptides.</text>
</comment>
<keyword evidence="1" id="KW-0413">Isomerase</keyword>
<evidence type="ECO:0000259" key="3">
    <source>
        <dbReference type="PROSITE" id="PS50072"/>
    </source>
</evidence>
<feature type="compositionally biased region" description="Low complexity" evidence="2">
    <location>
        <begin position="27"/>
        <end position="36"/>
    </location>
</feature>
<comment type="caution">
    <text evidence="4">The sequence shown here is derived from an EMBL/GenBank/DDBJ whole genome shotgun (WGS) entry which is preliminary data.</text>
</comment>
<dbReference type="GO" id="GO:0003755">
    <property type="term" value="F:peptidyl-prolyl cis-trans isomerase activity"/>
    <property type="evidence" value="ECO:0007669"/>
    <property type="project" value="UniProtKB-UniRule"/>
</dbReference>
<comment type="catalytic activity">
    <reaction evidence="1">
        <text>[protein]-peptidylproline (omega=180) = [protein]-peptidylproline (omega=0)</text>
        <dbReference type="Rhea" id="RHEA:16237"/>
        <dbReference type="Rhea" id="RHEA-COMP:10747"/>
        <dbReference type="Rhea" id="RHEA-COMP:10748"/>
        <dbReference type="ChEBI" id="CHEBI:83833"/>
        <dbReference type="ChEBI" id="CHEBI:83834"/>
        <dbReference type="EC" id="5.2.1.8"/>
    </reaction>
</comment>
<name>A0A8J5XGM8_DIALT</name>
<keyword evidence="1" id="KW-0697">Rotamase</keyword>
<dbReference type="GO" id="GO:0005737">
    <property type="term" value="C:cytoplasm"/>
    <property type="evidence" value="ECO:0007669"/>
    <property type="project" value="TreeGrafter"/>
</dbReference>
<organism evidence="4 5">
    <name type="scientific">Diacronema lutheri</name>
    <name type="common">Unicellular marine alga</name>
    <name type="synonym">Monochrysis lutheri</name>
    <dbReference type="NCBI Taxonomy" id="2081491"/>
    <lineage>
        <taxon>Eukaryota</taxon>
        <taxon>Haptista</taxon>
        <taxon>Haptophyta</taxon>
        <taxon>Pavlovophyceae</taxon>
        <taxon>Pavlovales</taxon>
        <taxon>Pavlovaceae</taxon>
        <taxon>Diacronema</taxon>
    </lineage>
</organism>
<comment type="similarity">
    <text evidence="1">Belongs to the cyclophilin-type PPIase family.</text>
</comment>
<dbReference type="AlphaFoldDB" id="A0A8J5XGM8"/>
<sequence>MLALSACTSATVRAGHARLARSAQPMSRSAVAAPARRAPRRPARAAARSAARMLFGFGAPPPPQAAVTDRCFLDVVILSPNGREKYPVGRLELALFGDAAPACVARFKQLVSPDGSTPPPLKGVSFHRTLKDFIVQSGKLPDARPFAPFAAEKNGLVHLPGSLSMSQDEAALCTSEFFVAVRAAPECDGLYTVFGQATAGMKEVINDINKRAGSADGAPWASYEIASCGLL</sequence>
<dbReference type="SUPFAM" id="SSF50891">
    <property type="entry name" value="Cyclophilin-like"/>
    <property type="match status" value="1"/>
</dbReference>
<dbReference type="PANTHER" id="PTHR11071">
    <property type="entry name" value="PEPTIDYL-PROLYL CIS-TRANS ISOMERASE"/>
    <property type="match status" value="1"/>
</dbReference>
<dbReference type="GO" id="GO:0016018">
    <property type="term" value="F:cyclosporin A binding"/>
    <property type="evidence" value="ECO:0007669"/>
    <property type="project" value="TreeGrafter"/>
</dbReference>
<dbReference type="InterPro" id="IPR002130">
    <property type="entry name" value="Cyclophilin-type_PPIase_dom"/>
</dbReference>
<evidence type="ECO:0000256" key="1">
    <source>
        <dbReference type="RuleBase" id="RU363019"/>
    </source>
</evidence>